<dbReference type="EMBL" id="CP001197">
    <property type="protein sequence ID" value="ACL09842.1"/>
    <property type="molecule type" value="Genomic_DNA"/>
</dbReference>
<evidence type="ECO:0000256" key="1">
    <source>
        <dbReference type="ARBA" id="ARBA00004370"/>
    </source>
</evidence>
<dbReference type="STRING" id="883.DvMF_2905"/>
<name>B8DS87_NITV9</name>
<feature type="domain" description="Bacterial surface antigen (D15)" evidence="4">
    <location>
        <begin position="463"/>
        <end position="789"/>
    </location>
</feature>
<dbReference type="InterPro" id="IPR039910">
    <property type="entry name" value="D15-like"/>
</dbReference>
<dbReference type="PANTHER" id="PTHR12815">
    <property type="entry name" value="SORTING AND ASSEMBLY MACHINERY SAMM50 PROTEIN FAMILY MEMBER"/>
    <property type="match status" value="1"/>
</dbReference>
<comment type="subcellular location">
    <subcellularLocation>
        <location evidence="1">Membrane</location>
    </subcellularLocation>
</comment>
<feature type="region of interest" description="Disordered" evidence="3">
    <location>
        <begin position="393"/>
        <end position="445"/>
    </location>
</feature>
<proteinExistence type="predicted"/>
<keyword evidence="2" id="KW-0472">Membrane</keyword>
<evidence type="ECO:0000256" key="2">
    <source>
        <dbReference type="ARBA" id="ARBA00023136"/>
    </source>
</evidence>
<dbReference type="HOGENOM" id="CLU_018618_0_0_7"/>
<feature type="compositionally biased region" description="Low complexity" evidence="3">
    <location>
        <begin position="91"/>
        <end position="108"/>
    </location>
</feature>
<sequence length="789" mass="83029">MPCIRLHAAVARSFSHAPPLPGRRLALALLTTLFLTLTGCAAPRNDVPSAPGTSAPTAVRNADPSALEATRALDAVAPPRTPPGLCPPAMADATAAPRPRKAAPGTAPGQPPSQPSENVAYRVSFIIAPTGSASDGSGPHGDPPHGVLPHESLPDTPPASRPDPGADDRELLDATRNASLLQRLADTPPESMTGLRRRMLADEQEAVKVLRAHGYYAGTAAGSIDDGASPVAVRLELRPGPRYVVGATHIRIVDGVSSLATEFAPAPPRTLAEVGLASGAPAISDAVLDAVGRVPVALRDTGYPFARVASARYEVDHAARTLDATVDVVAGLPTRMGPPQINGARTVRPEWLESMADWQAGQPWDERTVERYRERLRATGLFSAVSAGAVPAPESATATDAHAASDTAPDTGTALPPGTRPDAAYTSPVRVEVTEGPQRTVGGGLRYDSTLGPGVLAFWEHRNLLGEGERLRLELPVWDKRQEGKASFRKPSFLRPDQELLAESWVRNETSDAYDQQAAFASVGLARDLAPGWRAGVGVSTEGGRIEDAGGPERSYTMWGLPLSLRRDATDDLLDPTRGTRADLSVTPYTGVYDEPFNVVRSRLDVSAYHVLLRGKAHRAGQADRTDRGDNGPDGHPDGLAGGYPDGPDGRLVLAASAAAGSLSGASSGAVPGSIRFYGGGGGSVRGYSYQSLGPREDGDPIGGSSFGEASFELRYRISETLGIVPFLDGGNVYEEETPRFGDAMRWGAGIGVRYYTVAGPLRFDVATPLNPREDDAPLQFYISIGQSF</sequence>
<feature type="region of interest" description="Disordered" evidence="3">
    <location>
        <begin position="129"/>
        <end position="169"/>
    </location>
</feature>
<feature type="compositionally biased region" description="Low complexity" evidence="3">
    <location>
        <begin position="393"/>
        <end position="411"/>
    </location>
</feature>
<dbReference type="AlphaFoldDB" id="B8DS87"/>
<dbReference type="Pfam" id="PF01103">
    <property type="entry name" value="Omp85"/>
    <property type="match status" value="1"/>
</dbReference>
<accession>B8DS87</accession>
<dbReference type="InterPro" id="IPR000184">
    <property type="entry name" value="Bac_surfAg_D15"/>
</dbReference>
<organism evidence="5">
    <name type="scientific">Nitratidesulfovibrio vulgaris (strain DSM 19637 / Miyazaki F)</name>
    <name type="common">Desulfovibrio vulgaris</name>
    <dbReference type="NCBI Taxonomy" id="883"/>
    <lineage>
        <taxon>Bacteria</taxon>
        <taxon>Pseudomonadati</taxon>
        <taxon>Thermodesulfobacteriota</taxon>
        <taxon>Desulfovibrionia</taxon>
        <taxon>Desulfovibrionales</taxon>
        <taxon>Desulfovibrionaceae</taxon>
        <taxon>Nitratidesulfovibrio</taxon>
    </lineage>
</organism>
<reference evidence="5" key="1">
    <citation type="submission" date="2008-10" db="EMBL/GenBank/DDBJ databases">
        <title>Complete sequence of Desulfovibrio vulgaris str. 'Miyazaki F'.</title>
        <authorList>
            <person name="Lucas S."/>
            <person name="Copeland A."/>
            <person name="Lapidus A."/>
            <person name="Glavina del Rio T."/>
            <person name="Dalin E."/>
            <person name="Tice H."/>
            <person name="Bruce D."/>
            <person name="Goodwin L."/>
            <person name="Pitluck S."/>
            <person name="Sims D."/>
            <person name="Brettin T."/>
            <person name="Detter J.C."/>
            <person name="Han C."/>
            <person name="Larimer F."/>
            <person name="Land M."/>
            <person name="Hauser L."/>
            <person name="Kyrpides N."/>
            <person name="Mikhailova N."/>
            <person name="Hazen T.C."/>
            <person name="Richardson P."/>
        </authorList>
    </citation>
    <scope>NUCLEOTIDE SEQUENCE</scope>
    <source>
        <strain evidence="5">Miyazaki F</strain>
    </source>
</reference>
<feature type="region of interest" description="Disordered" evidence="3">
    <location>
        <begin position="619"/>
        <end position="647"/>
    </location>
</feature>
<evidence type="ECO:0000256" key="3">
    <source>
        <dbReference type="SAM" id="MobiDB-lite"/>
    </source>
</evidence>
<feature type="region of interest" description="Disordered" evidence="3">
    <location>
        <begin position="76"/>
        <end position="117"/>
    </location>
</feature>
<protein>
    <submittedName>
        <fullName evidence="5">Surface antigen (D15)</fullName>
    </submittedName>
</protein>
<dbReference type="GO" id="GO:0019867">
    <property type="term" value="C:outer membrane"/>
    <property type="evidence" value="ECO:0007669"/>
    <property type="project" value="InterPro"/>
</dbReference>
<dbReference type="Gene3D" id="3.10.20.310">
    <property type="entry name" value="membrane protein fhac"/>
    <property type="match status" value="1"/>
</dbReference>
<dbReference type="Gene3D" id="2.40.160.50">
    <property type="entry name" value="membrane protein fhac: a member of the omp85/tpsb transporter family"/>
    <property type="match status" value="1"/>
</dbReference>
<evidence type="ECO:0000313" key="5">
    <source>
        <dbReference type="EMBL" id="ACL09842.1"/>
    </source>
</evidence>
<dbReference type="PANTHER" id="PTHR12815:SF42">
    <property type="entry name" value="BACTERIAL SURFACE ANTIGEN (D15) DOMAIN-CONTAINING PROTEIN"/>
    <property type="match status" value="1"/>
</dbReference>
<gene>
    <name evidence="5" type="ordered locus">DvMF_2905</name>
</gene>
<evidence type="ECO:0000259" key="4">
    <source>
        <dbReference type="Pfam" id="PF01103"/>
    </source>
</evidence>
<dbReference type="eggNOG" id="COG0729">
    <property type="taxonomic scope" value="Bacteria"/>
</dbReference>
<feature type="compositionally biased region" description="Basic and acidic residues" evidence="3">
    <location>
        <begin position="621"/>
        <end position="637"/>
    </location>
</feature>
<dbReference type="KEGG" id="dvm:DvMF_2905"/>